<evidence type="ECO:0000313" key="3">
    <source>
        <dbReference type="EnsemblMetazoa" id="BGLB002206-PB"/>
    </source>
</evidence>
<dbReference type="VEuPathDB" id="VectorBase:BGLAX_034247"/>
<feature type="domain" description="CSD" evidence="2">
    <location>
        <begin position="31"/>
        <end position="100"/>
    </location>
</feature>
<dbReference type="FunFam" id="2.40.50.140:FF:000054">
    <property type="entry name" value="Nuclease-sensitive element-binding protein 1"/>
    <property type="match status" value="1"/>
</dbReference>
<gene>
    <name evidence="3" type="primary">106056075</name>
</gene>
<reference evidence="3" key="1">
    <citation type="submission" date="2020-05" db="UniProtKB">
        <authorList>
            <consortium name="EnsemblMetazoa"/>
        </authorList>
    </citation>
    <scope>IDENTIFICATION</scope>
    <source>
        <strain evidence="3">BB02</strain>
    </source>
</reference>
<name>A0A2C9JGK0_BIOGL</name>
<dbReference type="PANTHER" id="PTHR11544">
    <property type="entry name" value="COLD SHOCK DOMAIN CONTAINING PROTEINS"/>
    <property type="match status" value="1"/>
</dbReference>
<dbReference type="RefSeq" id="XP_013068105.2">
    <property type="nucleotide sequence ID" value="XM_013212651.2"/>
</dbReference>
<dbReference type="GO" id="GO:0003676">
    <property type="term" value="F:nucleic acid binding"/>
    <property type="evidence" value="ECO:0007669"/>
    <property type="project" value="InterPro"/>
</dbReference>
<sequence>MADTENQSEVENKPAPEQKVEQKEKKIIAGHVTGTVKWFNVKSGYGFINRDDTKEDVFVHQTAIIKNNPRKYLRSVGDGEKVEFDVVEGEKGNEAANVTGPDGSNVQGSKYAADRRRFRRGGWYPRYRGNGRGGGGGRPRQNYQEEEPNVPEYPSPRGRSNRGQPFYQNRRFFGPPRRGGGNGGRQQYLEGQGEFQLQRDQGYRGRRPFYRRYYGGPPPRGYYEGYYGYQGGPPRGGPRRRGGRGRGGFRRGKGRNDDDTQTPRAEISNDTLKSEPSSTTVESKEE</sequence>
<evidence type="ECO:0000259" key="2">
    <source>
        <dbReference type="PROSITE" id="PS51857"/>
    </source>
</evidence>
<dbReference type="InterPro" id="IPR012340">
    <property type="entry name" value="NA-bd_OB-fold"/>
</dbReference>
<feature type="compositionally biased region" description="Low complexity" evidence="1">
    <location>
        <begin position="211"/>
        <end position="227"/>
    </location>
</feature>
<dbReference type="SUPFAM" id="SSF50249">
    <property type="entry name" value="Nucleic acid-binding proteins"/>
    <property type="match status" value="1"/>
</dbReference>
<dbReference type="CDD" id="cd04458">
    <property type="entry name" value="CSP_CDS"/>
    <property type="match status" value="1"/>
</dbReference>
<accession>A0A2C9JGK0</accession>
<dbReference type="OrthoDB" id="203339at2759"/>
<dbReference type="STRING" id="6526.A0A2C9JGK0"/>
<feature type="region of interest" description="Disordered" evidence="1">
    <location>
        <begin position="1"/>
        <end position="24"/>
    </location>
</feature>
<dbReference type="Gene3D" id="2.40.50.140">
    <property type="entry name" value="Nucleic acid-binding proteins"/>
    <property type="match status" value="1"/>
</dbReference>
<organism evidence="3 4">
    <name type="scientific">Biomphalaria glabrata</name>
    <name type="common">Bloodfluke planorb</name>
    <name type="synonym">Freshwater snail</name>
    <dbReference type="NCBI Taxonomy" id="6526"/>
    <lineage>
        <taxon>Eukaryota</taxon>
        <taxon>Metazoa</taxon>
        <taxon>Spiralia</taxon>
        <taxon>Lophotrochozoa</taxon>
        <taxon>Mollusca</taxon>
        <taxon>Gastropoda</taxon>
        <taxon>Heterobranchia</taxon>
        <taxon>Euthyneura</taxon>
        <taxon>Panpulmonata</taxon>
        <taxon>Hygrophila</taxon>
        <taxon>Lymnaeoidea</taxon>
        <taxon>Planorbidae</taxon>
        <taxon>Biomphalaria</taxon>
    </lineage>
</organism>
<dbReference type="Proteomes" id="UP000076420">
    <property type="component" value="Unassembled WGS sequence"/>
</dbReference>
<dbReference type="KEGG" id="bgt:106056075"/>
<feature type="compositionally biased region" description="Basic residues" evidence="1">
    <location>
        <begin position="237"/>
        <end position="253"/>
    </location>
</feature>
<dbReference type="PROSITE" id="PS00352">
    <property type="entry name" value="CSD_1"/>
    <property type="match status" value="1"/>
</dbReference>
<evidence type="ECO:0000313" key="4">
    <source>
        <dbReference type="Proteomes" id="UP000076420"/>
    </source>
</evidence>
<feature type="compositionally biased region" description="Polar residues" evidence="1">
    <location>
        <begin position="268"/>
        <end position="286"/>
    </location>
</feature>
<dbReference type="Pfam" id="PF00313">
    <property type="entry name" value="CSD"/>
    <property type="match status" value="1"/>
</dbReference>
<protein>
    <recommendedName>
        <fullName evidence="2">CSD domain-containing protein</fullName>
    </recommendedName>
</protein>
<dbReference type="InterPro" id="IPR050181">
    <property type="entry name" value="Cold_shock_domain"/>
</dbReference>
<proteinExistence type="predicted"/>
<feature type="region of interest" description="Disordered" evidence="1">
    <location>
        <begin position="93"/>
        <end position="286"/>
    </location>
</feature>
<dbReference type="VEuPathDB" id="VectorBase:BGLB002206"/>
<dbReference type="SMART" id="SM00357">
    <property type="entry name" value="CSP"/>
    <property type="match status" value="1"/>
</dbReference>
<dbReference type="InterPro" id="IPR011129">
    <property type="entry name" value="CSD"/>
</dbReference>
<dbReference type="PRINTS" id="PR00050">
    <property type="entry name" value="COLDSHOCK"/>
</dbReference>
<evidence type="ECO:0000256" key="1">
    <source>
        <dbReference type="SAM" id="MobiDB-lite"/>
    </source>
</evidence>
<dbReference type="InterPro" id="IPR002059">
    <property type="entry name" value="CSP_DNA-bd"/>
</dbReference>
<dbReference type="EnsemblMetazoa" id="BGLB002206-RB">
    <property type="protein sequence ID" value="BGLB002206-PB"/>
    <property type="gene ID" value="BGLB002206"/>
</dbReference>
<dbReference type="InterPro" id="IPR019844">
    <property type="entry name" value="CSD_CS"/>
</dbReference>
<feature type="compositionally biased region" description="Basic and acidic residues" evidence="1">
    <location>
        <begin position="10"/>
        <end position="24"/>
    </location>
</feature>
<dbReference type="AlphaFoldDB" id="A0A2C9JGK0"/>
<dbReference type="PROSITE" id="PS51857">
    <property type="entry name" value="CSD_2"/>
    <property type="match status" value="1"/>
</dbReference>